<evidence type="ECO:0000313" key="3">
    <source>
        <dbReference type="Proteomes" id="UP000199679"/>
    </source>
</evidence>
<sequence>MTAIANDIFNIDSITHANGAIEAILSINSGSTIFDGHFPGQPVVPGACMLQVVKDVLQSSLGSSLQLKKADNIKFISMIVPSLNDMIQLEISYKTVDDSINVNAKLVSNDVICFKFQGNFVRVG</sequence>
<feature type="domain" description="ApeI dehydratase-like" evidence="1">
    <location>
        <begin position="16"/>
        <end position="98"/>
    </location>
</feature>
<dbReference type="STRING" id="652787.SAMN05216490_1415"/>
<dbReference type="Proteomes" id="UP000199679">
    <property type="component" value="Chromosome I"/>
</dbReference>
<dbReference type="EMBL" id="LT629740">
    <property type="protein sequence ID" value="SDS58141.1"/>
    <property type="molecule type" value="Genomic_DNA"/>
</dbReference>
<dbReference type="AlphaFoldDB" id="A0A1H1TDL7"/>
<evidence type="ECO:0000313" key="2">
    <source>
        <dbReference type="EMBL" id="SDS58141.1"/>
    </source>
</evidence>
<keyword evidence="3" id="KW-1185">Reference proteome</keyword>
<evidence type="ECO:0000259" key="1">
    <source>
        <dbReference type="Pfam" id="PF22818"/>
    </source>
</evidence>
<gene>
    <name evidence="2" type="ORF">SAMN05216490_1415</name>
</gene>
<organism evidence="2 3">
    <name type="scientific">Mucilaginibacter mallensis</name>
    <dbReference type="NCBI Taxonomy" id="652787"/>
    <lineage>
        <taxon>Bacteria</taxon>
        <taxon>Pseudomonadati</taxon>
        <taxon>Bacteroidota</taxon>
        <taxon>Sphingobacteriia</taxon>
        <taxon>Sphingobacteriales</taxon>
        <taxon>Sphingobacteriaceae</taxon>
        <taxon>Mucilaginibacter</taxon>
    </lineage>
</organism>
<dbReference type="RefSeq" id="WP_091370681.1">
    <property type="nucleotide sequence ID" value="NZ_LT629740.1"/>
</dbReference>
<reference evidence="2 3" key="1">
    <citation type="submission" date="2016-10" db="EMBL/GenBank/DDBJ databases">
        <authorList>
            <person name="de Groot N.N."/>
        </authorList>
    </citation>
    <scope>NUCLEOTIDE SEQUENCE [LARGE SCALE GENOMIC DNA]</scope>
    <source>
        <strain evidence="2 3">MP1X4</strain>
    </source>
</reference>
<name>A0A1H1TDL7_MUCMA</name>
<dbReference type="InterPro" id="IPR029069">
    <property type="entry name" value="HotDog_dom_sf"/>
</dbReference>
<dbReference type="GO" id="GO:0016829">
    <property type="term" value="F:lyase activity"/>
    <property type="evidence" value="ECO:0007669"/>
    <property type="project" value="UniProtKB-KW"/>
</dbReference>
<dbReference type="InterPro" id="IPR054545">
    <property type="entry name" value="ApeI-like"/>
</dbReference>
<protein>
    <submittedName>
        <fullName evidence="2">3-hydroxyacyl-[acyl-carrier-protein] dehydratase</fullName>
    </submittedName>
</protein>
<accession>A0A1H1TDL7</accession>
<proteinExistence type="predicted"/>
<dbReference type="Pfam" id="PF22818">
    <property type="entry name" value="ApeI-like"/>
    <property type="match status" value="1"/>
</dbReference>
<dbReference type="SUPFAM" id="SSF54637">
    <property type="entry name" value="Thioesterase/thiol ester dehydrase-isomerase"/>
    <property type="match status" value="1"/>
</dbReference>
<dbReference type="OrthoDB" id="9772788at2"/>
<dbReference type="Gene3D" id="3.10.129.10">
    <property type="entry name" value="Hotdog Thioesterase"/>
    <property type="match status" value="1"/>
</dbReference>